<proteinExistence type="predicted"/>
<evidence type="ECO:0000313" key="1">
    <source>
        <dbReference type="EMBL" id="VAW77748.1"/>
    </source>
</evidence>
<reference evidence="1" key="1">
    <citation type="submission" date="2018-06" db="EMBL/GenBank/DDBJ databases">
        <authorList>
            <person name="Zhirakovskaya E."/>
        </authorList>
    </citation>
    <scope>NUCLEOTIDE SEQUENCE</scope>
</reference>
<sequence>MRHILTLLIFLSGVTNSHALVETFECTVKAVQEVSEKGEIIRGTEHLKSQIGSTFSVEKTTGEIRGGYFINNRYKKSVEVISLPAKGSYYAVSKSHGPHIEISYLYVNNFSKSIEKTFTYVVSGKWIYTGTCK</sequence>
<dbReference type="AlphaFoldDB" id="A0A3B0YAA9"/>
<gene>
    <name evidence="1" type="ORF">MNBD_GAMMA12-3203</name>
</gene>
<organism evidence="1">
    <name type="scientific">hydrothermal vent metagenome</name>
    <dbReference type="NCBI Taxonomy" id="652676"/>
    <lineage>
        <taxon>unclassified sequences</taxon>
        <taxon>metagenomes</taxon>
        <taxon>ecological metagenomes</taxon>
    </lineage>
</organism>
<name>A0A3B0YAA9_9ZZZZ</name>
<protein>
    <submittedName>
        <fullName evidence="1">Uncharacterized protein</fullName>
    </submittedName>
</protein>
<dbReference type="EMBL" id="UOFL01000135">
    <property type="protein sequence ID" value="VAW77748.1"/>
    <property type="molecule type" value="Genomic_DNA"/>
</dbReference>
<accession>A0A3B0YAA9</accession>